<proteinExistence type="predicted"/>
<keyword evidence="1" id="KW-0812">Transmembrane</keyword>
<evidence type="ECO:0000313" key="2">
    <source>
        <dbReference type="EMBL" id="GGL10439.1"/>
    </source>
</evidence>
<reference evidence="3 5" key="3">
    <citation type="submission" date="2021-01" db="EMBL/GenBank/DDBJ databases">
        <title>Sequencing the genomes of 1000 actinobacteria strains.</title>
        <authorList>
            <person name="Klenk H.-P."/>
        </authorList>
    </citation>
    <scope>NUCLEOTIDE SEQUENCE [LARGE SCALE GENOMIC DNA]</scope>
    <source>
        <strain evidence="3 5">DSM 20542</strain>
    </source>
</reference>
<evidence type="ECO:0000313" key="5">
    <source>
        <dbReference type="Proteomes" id="UP000746584"/>
    </source>
</evidence>
<accession>A0A8H9L010</accession>
<protein>
    <submittedName>
        <fullName evidence="2">Membrane protein</fullName>
    </submittedName>
</protein>
<keyword evidence="5" id="KW-1185">Reference proteome</keyword>
<dbReference type="Proteomes" id="UP000746584">
    <property type="component" value="Unassembled WGS sequence"/>
</dbReference>
<organism evidence="2 4">
    <name type="scientific">Curtobacterium luteum</name>
    <dbReference type="NCBI Taxonomy" id="33881"/>
    <lineage>
        <taxon>Bacteria</taxon>
        <taxon>Bacillati</taxon>
        <taxon>Actinomycetota</taxon>
        <taxon>Actinomycetes</taxon>
        <taxon>Micrococcales</taxon>
        <taxon>Microbacteriaceae</taxon>
        <taxon>Curtobacterium</taxon>
    </lineage>
</organism>
<evidence type="ECO:0000313" key="4">
    <source>
        <dbReference type="Proteomes" id="UP000648535"/>
    </source>
</evidence>
<dbReference type="RefSeq" id="WP_022903359.1">
    <property type="nucleotide sequence ID" value="NZ_BMOI01000016.1"/>
</dbReference>
<dbReference type="EMBL" id="BMOI01000016">
    <property type="protein sequence ID" value="GGL10439.1"/>
    <property type="molecule type" value="Genomic_DNA"/>
</dbReference>
<dbReference type="Proteomes" id="UP000648535">
    <property type="component" value="Unassembled WGS sequence"/>
</dbReference>
<comment type="caution">
    <text evidence="2">The sequence shown here is derived from an EMBL/GenBank/DDBJ whole genome shotgun (WGS) entry which is preliminary data.</text>
</comment>
<reference evidence="2" key="2">
    <citation type="submission" date="2020-09" db="EMBL/GenBank/DDBJ databases">
        <authorList>
            <person name="Sun Q."/>
            <person name="Ohkuma M."/>
        </authorList>
    </citation>
    <scope>NUCLEOTIDE SEQUENCE</scope>
    <source>
        <strain evidence="2">JCM 1480</strain>
    </source>
</reference>
<dbReference type="Pfam" id="PF14325">
    <property type="entry name" value="DUF4383"/>
    <property type="match status" value="1"/>
</dbReference>
<dbReference type="AlphaFoldDB" id="A0A8H9L010"/>
<dbReference type="EMBL" id="JAFBCG010000001">
    <property type="protein sequence ID" value="MBM7802664.1"/>
    <property type="molecule type" value="Genomic_DNA"/>
</dbReference>
<feature type="transmembrane region" description="Helical" evidence="1">
    <location>
        <begin position="20"/>
        <end position="37"/>
    </location>
</feature>
<name>A0A8H9L010_9MICO</name>
<evidence type="ECO:0000256" key="1">
    <source>
        <dbReference type="SAM" id="Phobius"/>
    </source>
</evidence>
<sequence length="153" mass="15976">MTAHTSPARTGFAATLTQKVALLFGVVFLLVGIAGFIPGLTMDMGSMSMAGHGSMALLVGVFQVSVLHNIVHLLFGVVGLIAARSHVGSRNYLVFGGIVYFVVFIYGLFTAGMATGANFVPLNTADNVLHFILAVAMVVLGLVVPRIGARTAR</sequence>
<feature type="transmembrane region" description="Helical" evidence="1">
    <location>
        <begin position="57"/>
        <end position="81"/>
    </location>
</feature>
<reference evidence="2" key="1">
    <citation type="journal article" date="2014" name="Int. J. Syst. Evol. Microbiol.">
        <title>Complete genome sequence of Corynebacterium casei LMG S-19264T (=DSM 44701T), isolated from a smear-ripened cheese.</title>
        <authorList>
            <consortium name="US DOE Joint Genome Institute (JGI-PGF)"/>
            <person name="Walter F."/>
            <person name="Albersmeier A."/>
            <person name="Kalinowski J."/>
            <person name="Ruckert C."/>
        </authorList>
    </citation>
    <scope>NUCLEOTIDE SEQUENCE</scope>
    <source>
        <strain evidence="2">JCM 1480</strain>
    </source>
</reference>
<keyword evidence="1" id="KW-1133">Transmembrane helix</keyword>
<keyword evidence="1" id="KW-0472">Membrane</keyword>
<feature type="transmembrane region" description="Helical" evidence="1">
    <location>
        <begin position="93"/>
        <end position="116"/>
    </location>
</feature>
<gene>
    <name evidence="2" type="ORF">GCM10009769_30660</name>
    <name evidence="3" type="ORF">JOE58_001915</name>
</gene>
<feature type="transmembrane region" description="Helical" evidence="1">
    <location>
        <begin position="128"/>
        <end position="149"/>
    </location>
</feature>
<evidence type="ECO:0000313" key="3">
    <source>
        <dbReference type="EMBL" id="MBM7802664.1"/>
    </source>
</evidence>